<evidence type="ECO:0000259" key="1">
    <source>
        <dbReference type="Pfam" id="PF13358"/>
    </source>
</evidence>
<evidence type="ECO:0000313" key="2">
    <source>
        <dbReference type="EMBL" id="EQD74943.1"/>
    </source>
</evidence>
<dbReference type="EMBL" id="AUZY01001410">
    <property type="protein sequence ID" value="EQD74943.1"/>
    <property type="molecule type" value="Genomic_DNA"/>
</dbReference>
<name>T1C226_9ZZZZ</name>
<proteinExistence type="predicted"/>
<dbReference type="InterPro" id="IPR038717">
    <property type="entry name" value="Tc1-like_DDE_dom"/>
</dbReference>
<sequence length="60" mass="7259">MDRTTPEGLDLHLILDNLATHKIARVQRWVLRHPRFHFHFAPTSSSWLNQVERWFNDLTH</sequence>
<protein>
    <submittedName>
        <fullName evidence="2">Transposase</fullName>
    </submittedName>
</protein>
<accession>T1C226</accession>
<dbReference type="AlphaFoldDB" id="T1C226"/>
<reference evidence="2" key="2">
    <citation type="journal article" date="2014" name="ISME J.">
        <title>Microbial stratification in low pH oxic and suboxic macroscopic growths along an acid mine drainage.</title>
        <authorList>
            <person name="Mendez-Garcia C."/>
            <person name="Mesa V."/>
            <person name="Sprenger R.R."/>
            <person name="Richter M."/>
            <person name="Diez M.S."/>
            <person name="Solano J."/>
            <person name="Bargiela R."/>
            <person name="Golyshina O.V."/>
            <person name="Manteca A."/>
            <person name="Ramos J.L."/>
            <person name="Gallego J.R."/>
            <person name="Llorente I."/>
            <person name="Martins Dos Santos V.A."/>
            <person name="Jensen O.N."/>
            <person name="Pelaez A.I."/>
            <person name="Sanchez J."/>
            <person name="Ferrer M."/>
        </authorList>
    </citation>
    <scope>NUCLEOTIDE SEQUENCE</scope>
</reference>
<feature type="domain" description="Tc1-like transposase DDE" evidence="1">
    <location>
        <begin position="10"/>
        <end position="58"/>
    </location>
</feature>
<comment type="caution">
    <text evidence="2">The sequence shown here is derived from an EMBL/GenBank/DDBJ whole genome shotgun (WGS) entry which is preliminary data.</text>
</comment>
<gene>
    <name evidence="2" type="ORF">B1B_02386</name>
</gene>
<feature type="non-terminal residue" evidence="2">
    <location>
        <position position="60"/>
    </location>
</feature>
<dbReference type="Pfam" id="PF13358">
    <property type="entry name" value="DDE_3"/>
    <property type="match status" value="1"/>
</dbReference>
<organism evidence="2">
    <name type="scientific">mine drainage metagenome</name>
    <dbReference type="NCBI Taxonomy" id="410659"/>
    <lineage>
        <taxon>unclassified sequences</taxon>
        <taxon>metagenomes</taxon>
        <taxon>ecological metagenomes</taxon>
    </lineage>
</organism>
<reference evidence="2" key="1">
    <citation type="submission" date="2013-08" db="EMBL/GenBank/DDBJ databases">
        <authorList>
            <person name="Mendez C."/>
            <person name="Richter M."/>
            <person name="Ferrer M."/>
            <person name="Sanchez J."/>
        </authorList>
    </citation>
    <scope>NUCLEOTIDE SEQUENCE</scope>
</reference>